<feature type="region of interest" description="Disordered" evidence="1">
    <location>
        <begin position="68"/>
        <end position="104"/>
    </location>
</feature>
<evidence type="ECO:0000256" key="1">
    <source>
        <dbReference type="SAM" id="MobiDB-lite"/>
    </source>
</evidence>
<dbReference type="EMBL" id="SUVG01000004">
    <property type="protein sequence ID" value="MBE6421223.1"/>
    <property type="molecule type" value="Genomic_DNA"/>
</dbReference>
<evidence type="ECO:0000313" key="2">
    <source>
        <dbReference type="EMBL" id="MBE6421223.1"/>
    </source>
</evidence>
<protein>
    <submittedName>
        <fullName evidence="2">Uncharacterized protein</fullName>
    </submittedName>
</protein>
<proteinExistence type="predicted"/>
<reference evidence="2" key="1">
    <citation type="submission" date="2019-04" db="EMBL/GenBank/DDBJ databases">
        <title>Evolution of Biomass-Degrading Anaerobic Consortia Revealed by Metagenomics.</title>
        <authorList>
            <person name="Peng X."/>
        </authorList>
    </citation>
    <scope>NUCLEOTIDE SEQUENCE</scope>
    <source>
        <strain evidence="2">SIG66</strain>
    </source>
</reference>
<feature type="compositionally biased region" description="Basic and acidic residues" evidence="1">
    <location>
        <begin position="547"/>
        <end position="556"/>
    </location>
</feature>
<feature type="compositionally biased region" description="Basic and acidic residues" evidence="1">
    <location>
        <begin position="577"/>
        <end position="592"/>
    </location>
</feature>
<dbReference type="AlphaFoldDB" id="A0A928DNU1"/>
<dbReference type="Proteomes" id="UP000725649">
    <property type="component" value="Unassembled WGS sequence"/>
</dbReference>
<gene>
    <name evidence="2" type="ORF">E7027_03725</name>
</gene>
<feature type="region of interest" description="Disordered" evidence="1">
    <location>
        <begin position="540"/>
        <end position="598"/>
    </location>
</feature>
<evidence type="ECO:0000313" key="3">
    <source>
        <dbReference type="Proteomes" id="UP000725649"/>
    </source>
</evidence>
<sequence>MEKKSLLLQLSILIIVLLGAGLAALRWSGEEGVSHSYNKARTSSGYAQQPPTREPSFENLKKQEMLGLAPSSPRTGARYVRTPDGRLVPAGPRSSTAANLSADMSLPSGRPYALGGRHGASVGNLPQNSFNPKGLSNINYNKYGSSSAGTSAGGTVAGGEGAARAAGVYQPTVAEQQARELAPYMASLTNKDRAKKLQQQLNAVTLGVERALAKALLPKSKKDANIEKYLNRNASPQAVAAGPFAGVIQQVAAQRAGVVSSMGNAFGKEAAKEAGQVMSDYQNELSSALTQPGQTQEQLAQKTREISQKYNDKLQKVSEKHGFQQFYAERVAKDNQLKEELSKHYGPEIVAAAGAKIDAAREKDMLLARQGLPAEEYYNQQLSNQQSRRKEIEAVITGAGKSTRGLLEAENQLEQNEVARALEAEESGQKQVRVYRASEEELTAIGTSLSQERKEKVQAADSLYGAEGAQRMDAVYQRYYQEYMRIWNDPETSRTEKQEASMNLRQEVNNEIDQIQRDPSLQQARVTRQVDAQMSQIMDSMSGASPEQKDAVEQRARPILTEMYERANEIQNSNLPEDEKQRRLQRVQEDAQRQLSAI</sequence>
<accession>A0A928DNU1</accession>
<comment type="caution">
    <text evidence="2">The sequence shown here is derived from an EMBL/GenBank/DDBJ whole genome shotgun (WGS) entry which is preliminary data.</text>
</comment>
<name>A0A928DNU1_9BACT</name>
<organism evidence="2 3">
    <name type="scientific">Candidatus Avelusimicrobium gallicola</name>
    <dbReference type="NCBI Taxonomy" id="2562704"/>
    <lineage>
        <taxon>Bacteria</taxon>
        <taxon>Pseudomonadati</taxon>
        <taxon>Elusimicrobiota</taxon>
        <taxon>Elusimicrobia</taxon>
        <taxon>Elusimicrobiales</taxon>
        <taxon>Elusimicrobiaceae</taxon>
        <taxon>Candidatus Avelusimicrobium</taxon>
    </lineage>
</organism>